<feature type="non-terminal residue" evidence="5">
    <location>
        <position position="271"/>
    </location>
</feature>
<feature type="non-terminal residue" evidence="5">
    <location>
        <position position="1"/>
    </location>
</feature>
<feature type="domain" description="Tryptophan synthase beta chain-like PALP" evidence="4">
    <location>
        <begin position="1"/>
        <end position="270"/>
    </location>
</feature>
<protein>
    <recommendedName>
        <fullName evidence="4">Tryptophan synthase beta chain-like PALP domain-containing protein</fullName>
    </recommendedName>
</protein>
<comment type="similarity">
    <text evidence="2">Belongs to the ACC deaminase/D-cysteine desulfhydrase family.</text>
</comment>
<dbReference type="GO" id="GO:0019148">
    <property type="term" value="F:D-cysteine desulfhydrase activity"/>
    <property type="evidence" value="ECO:0007669"/>
    <property type="project" value="TreeGrafter"/>
</dbReference>
<evidence type="ECO:0000259" key="4">
    <source>
        <dbReference type="Pfam" id="PF00291"/>
    </source>
</evidence>
<organism evidence="5">
    <name type="scientific">marine sediment metagenome</name>
    <dbReference type="NCBI Taxonomy" id="412755"/>
    <lineage>
        <taxon>unclassified sequences</taxon>
        <taxon>metagenomes</taxon>
        <taxon>ecological metagenomes</taxon>
    </lineage>
</organism>
<gene>
    <name evidence="5" type="ORF">S03H2_42586</name>
</gene>
<evidence type="ECO:0000256" key="1">
    <source>
        <dbReference type="ARBA" id="ARBA00001933"/>
    </source>
</evidence>
<comment type="caution">
    <text evidence="5">The sequence shown here is derived from an EMBL/GenBank/DDBJ whole genome shotgun (WGS) entry which is preliminary data.</text>
</comment>
<proteinExistence type="inferred from homology"/>
<dbReference type="PIRSF" id="PIRSF006278">
    <property type="entry name" value="ACCD_DCysDesulf"/>
    <property type="match status" value="1"/>
</dbReference>
<evidence type="ECO:0000313" key="5">
    <source>
        <dbReference type="EMBL" id="GAH76288.1"/>
    </source>
</evidence>
<dbReference type="InterPro" id="IPR036052">
    <property type="entry name" value="TrpB-like_PALP_sf"/>
</dbReference>
<dbReference type="PANTHER" id="PTHR43780:SF2">
    <property type="entry name" value="1-AMINOCYCLOPROPANE-1-CARBOXYLATE DEAMINASE-RELATED"/>
    <property type="match status" value="1"/>
</dbReference>
<dbReference type="PANTHER" id="PTHR43780">
    <property type="entry name" value="1-AMINOCYCLOPROPANE-1-CARBOXYLATE DEAMINASE-RELATED"/>
    <property type="match status" value="1"/>
</dbReference>
<reference evidence="5" key="1">
    <citation type="journal article" date="2014" name="Front. Microbiol.">
        <title>High frequency of phylogenetically diverse reductive dehalogenase-homologous genes in deep subseafloor sedimentary metagenomes.</title>
        <authorList>
            <person name="Kawai M."/>
            <person name="Futagami T."/>
            <person name="Toyoda A."/>
            <person name="Takaki Y."/>
            <person name="Nishi S."/>
            <person name="Hori S."/>
            <person name="Arai W."/>
            <person name="Tsubouchi T."/>
            <person name="Morono Y."/>
            <person name="Uchiyama I."/>
            <person name="Ito T."/>
            <person name="Fujiyama A."/>
            <person name="Inagaki F."/>
            <person name="Takami H."/>
        </authorList>
    </citation>
    <scope>NUCLEOTIDE SEQUENCE</scope>
    <source>
        <strain evidence="5">Expedition CK06-06</strain>
    </source>
</reference>
<dbReference type="InterPro" id="IPR001926">
    <property type="entry name" value="TrpB-like_PALP"/>
</dbReference>
<dbReference type="AlphaFoldDB" id="X1K2H9"/>
<accession>X1K2H9</accession>
<name>X1K2H9_9ZZZZ</name>
<dbReference type="SUPFAM" id="SSF53686">
    <property type="entry name" value="Tryptophan synthase beta subunit-like PLP-dependent enzymes"/>
    <property type="match status" value="1"/>
</dbReference>
<dbReference type="InterPro" id="IPR027278">
    <property type="entry name" value="ACCD_DCysDesulf"/>
</dbReference>
<evidence type="ECO:0000256" key="3">
    <source>
        <dbReference type="ARBA" id="ARBA00022898"/>
    </source>
</evidence>
<keyword evidence="3" id="KW-0663">Pyridoxal phosphate</keyword>
<sequence>PTPITDAQHLSSVLGGPHIYIKREDLSGLAMGGNKCRKLEFIMGFAKEQGYDAVVSTASSQSNFCLQIAAAACKLGMKASFVLLKGVHIETQGNLLLHNILDSEVEILEFSDMTQLGGPFVTEKLEAAAERLRSKGYKPFIVKHNLPEIAAVVGPVGWVNAADEMIQQLKGSNLKADYVILANGGGGTQAGLILGSKYLKADYKAVGISVFNKKEQAESATTAQVNATAEYLGLNTLIDRDDVQVYDEYIGEGYGIPTKECIDAIRLVAQT</sequence>
<dbReference type="Gene3D" id="3.40.50.1100">
    <property type="match status" value="2"/>
</dbReference>
<dbReference type="EMBL" id="BARU01026522">
    <property type="protein sequence ID" value="GAH76288.1"/>
    <property type="molecule type" value="Genomic_DNA"/>
</dbReference>
<dbReference type="Pfam" id="PF00291">
    <property type="entry name" value="PALP"/>
    <property type="match status" value="1"/>
</dbReference>
<comment type="cofactor">
    <cofactor evidence="1">
        <name>pyridoxal 5'-phosphate</name>
        <dbReference type="ChEBI" id="CHEBI:597326"/>
    </cofactor>
</comment>
<evidence type="ECO:0000256" key="2">
    <source>
        <dbReference type="ARBA" id="ARBA00008639"/>
    </source>
</evidence>